<evidence type="ECO:0000313" key="9">
    <source>
        <dbReference type="EMBL" id="MFF4775749.1"/>
    </source>
</evidence>
<evidence type="ECO:0000313" key="10">
    <source>
        <dbReference type="Proteomes" id="UP001602119"/>
    </source>
</evidence>
<comment type="caution">
    <text evidence="9">The sequence shown here is derived from an EMBL/GenBank/DDBJ whole genome shotgun (WGS) entry which is preliminary data.</text>
</comment>
<keyword evidence="3" id="KW-1003">Cell membrane</keyword>
<keyword evidence="4 7" id="KW-0732">Signal</keyword>
<organism evidence="9 10">
    <name type="scientific">Microtetraspora fusca</name>
    <dbReference type="NCBI Taxonomy" id="1997"/>
    <lineage>
        <taxon>Bacteria</taxon>
        <taxon>Bacillati</taxon>
        <taxon>Actinomycetota</taxon>
        <taxon>Actinomycetes</taxon>
        <taxon>Streptosporangiales</taxon>
        <taxon>Streptosporangiaceae</taxon>
        <taxon>Microtetraspora</taxon>
    </lineage>
</organism>
<evidence type="ECO:0000256" key="5">
    <source>
        <dbReference type="ARBA" id="ARBA00023136"/>
    </source>
</evidence>
<dbReference type="RefSeq" id="WP_387343970.1">
    <property type="nucleotide sequence ID" value="NZ_JBIAXI010000014.1"/>
</dbReference>
<accession>A0ABW6VD50</accession>
<dbReference type="SUPFAM" id="SSF53822">
    <property type="entry name" value="Periplasmic binding protein-like I"/>
    <property type="match status" value="1"/>
</dbReference>
<dbReference type="PANTHER" id="PTHR34296:SF2">
    <property type="entry name" value="ABC TRANSPORTER GUANOSINE-BINDING PROTEIN NUPN"/>
    <property type="match status" value="1"/>
</dbReference>
<dbReference type="CDD" id="cd06354">
    <property type="entry name" value="PBP1_PrnA-like"/>
    <property type="match status" value="1"/>
</dbReference>
<dbReference type="Proteomes" id="UP001602119">
    <property type="component" value="Unassembled WGS sequence"/>
</dbReference>
<evidence type="ECO:0000259" key="8">
    <source>
        <dbReference type="Pfam" id="PF02608"/>
    </source>
</evidence>
<gene>
    <name evidence="9" type="ORF">ACFY05_23115</name>
</gene>
<keyword evidence="5" id="KW-0472">Membrane</keyword>
<evidence type="ECO:0000256" key="2">
    <source>
        <dbReference type="ARBA" id="ARBA00008610"/>
    </source>
</evidence>
<dbReference type="InterPro" id="IPR028082">
    <property type="entry name" value="Peripla_BP_I"/>
</dbReference>
<keyword evidence="6" id="KW-0449">Lipoprotein</keyword>
<dbReference type="Pfam" id="PF02608">
    <property type="entry name" value="Bmp"/>
    <property type="match status" value="1"/>
</dbReference>
<dbReference type="EMBL" id="JBIAXI010000014">
    <property type="protein sequence ID" value="MFF4775749.1"/>
    <property type="molecule type" value="Genomic_DNA"/>
</dbReference>
<proteinExistence type="inferred from homology"/>
<evidence type="ECO:0000256" key="6">
    <source>
        <dbReference type="ARBA" id="ARBA00023288"/>
    </source>
</evidence>
<reference evidence="9 10" key="1">
    <citation type="submission" date="2024-10" db="EMBL/GenBank/DDBJ databases">
        <title>The Natural Products Discovery Center: Release of the First 8490 Sequenced Strains for Exploring Actinobacteria Biosynthetic Diversity.</title>
        <authorList>
            <person name="Kalkreuter E."/>
            <person name="Kautsar S.A."/>
            <person name="Yang D."/>
            <person name="Bader C.D."/>
            <person name="Teijaro C.N."/>
            <person name="Fluegel L."/>
            <person name="Davis C.M."/>
            <person name="Simpson J.R."/>
            <person name="Lauterbach L."/>
            <person name="Steele A.D."/>
            <person name="Gui C."/>
            <person name="Meng S."/>
            <person name="Li G."/>
            <person name="Viehrig K."/>
            <person name="Ye F."/>
            <person name="Su P."/>
            <person name="Kiefer A.F."/>
            <person name="Nichols A."/>
            <person name="Cepeda A.J."/>
            <person name="Yan W."/>
            <person name="Fan B."/>
            <person name="Jiang Y."/>
            <person name="Adhikari A."/>
            <person name="Zheng C.-J."/>
            <person name="Schuster L."/>
            <person name="Cowan T.M."/>
            <person name="Smanski M.J."/>
            <person name="Chevrette M.G."/>
            <person name="De Carvalho L.P.S."/>
            <person name="Shen B."/>
        </authorList>
    </citation>
    <scope>NUCLEOTIDE SEQUENCE [LARGE SCALE GENOMIC DNA]</scope>
    <source>
        <strain evidence="9 10">NPDC001281</strain>
    </source>
</reference>
<name>A0ABW6VD50_MICFU</name>
<dbReference type="PANTHER" id="PTHR34296">
    <property type="entry name" value="TRANSCRIPTIONAL ACTIVATOR PROTEIN MED"/>
    <property type="match status" value="1"/>
</dbReference>
<dbReference type="InterPro" id="IPR003760">
    <property type="entry name" value="PnrA-like"/>
</dbReference>
<evidence type="ECO:0000256" key="4">
    <source>
        <dbReference type="ARBA" id="ARBA00022729"/>
    </source>
</evidence>
<dbReference type="Gene3D" id="3.40.50.2300">
    <property type="match status" value="2"/>
</dbReference>
<dbReference type="InterPro" id="IPR050957">
    <property type="entry name" value="BMP_lipoprotein"/>
</dbReference>
<keyword evidence="10" id="KW-1185">Reference proteome</keyword>
<comment type="subcellular location">
    <subcellularLocation>
        <location evidence="1">Cell membrane</location>
        <topology evidence="1">Lipid-anchor</topology>
    </subcellularLocation>
</comment>
<sequence length="356" mass="37241">MNDSQRRVVSHTGAALLLTFAMGVCAGPAGAAASANAAGNTGTPAGKIKVGIAYGIGGRGDQALNDSAAAGLDRAVRKLRLGPSQELEASVSDSDADLENLLRKLARSGHNPVIAVGFYYDLAVLKVAEEYPRTTFAIVDDESPRRANISNLVFAENEAAFLAGAAAALKSDTRHIGFLGGVKVPLIQRYQAGFQAGARAVDPDIQIDARYITMPPDFSGFNSPDQGRSKARALFDKGADVVFHAAERSGQGVFAAAKAAGGMAIGCDFDQARSADARVKDVILTSAVKKADVAVYDFLKRFLRKEARHGVTVYGLKAGAVGYATTGGRVNDIKATLDAFARKIAKGEIRVPTKVS</sequence>
<evidence type="ECO:0000256" key="3">
    <source>
        <dbReference type="ARBA" id="ARBA00022475"/>
    </source>
</evidence>
<evidence type="ECO:0000256" key="7">
    <source>
        <dbReference type="SAM" id="SignalP"/>
    </source>
</evidence>
<feature type="domain" description="ABC transporter substrate-binding protein PnrA-like" evidence="8">
    <location>
        <begin position="57"/>
        <end position="352"/>
    </location>
</feature>
<evidence type="ECO:0000256" key="1">
    <source>
        <dbReference type="ARBA" id="ARBA00004193"/>
    </source>
</evidence>
<protein>
    <submittedName>
        <fullName evidence="9">BMP family protein</fullName>
    </submittedName>
</protein>
<feature type="chain" id="PRO_5046794853" evidence="7">
    <location>
        <begin position="27"/>
        <end position="356"/>
    </location>
</feature>
<feature type="signal peptide" evidence="7">
    <location>
        <begin position="1"/>
        <end position="26"/>
    </location>
</feature>
<comment type="similarity">
    <text evidence="2">Belongs to the BMP lipoprotein family.</text>
</comment>